<evidence type="ECO:0000313" key="3">
    <source>
        <dbReference type="Proteomes" id="UP000005707"/>
    </source>
</evidence>
<keyword evidence="3" id="KW-1185">Reference proteome</keyword>
<reference evidence="2 3" key="1">
    <citation type="journal article" date="2011" name="J. Bacteriol.">
        <title>Genome sequence of Haloplasma contractile, an unusual contractile bacterium from a deep-sea anoxic brine lake.</title>
        <authorList>
            <person name="Antunes A."/>
            <person name="Alam I."/>
            <person name="El Dorry H."/>
            <person name="Siam R."/>
            <person name="Robertson A."/>
            <person name="Bajic V.B."/>
            <person name="Stingl U."/>
        </authorList>
    </citation>
    <scope>NUCLEOTIDE SEQUENCE [LARGE SCALE GENOMIC DNA]</scope>
    <source>
        <strain evidence="2 3">SSD-17B</strain>
    </source>
</reference>
<proteinExistence type="predicted"/>
<evidence type="ECO:0008006" key="4">
    <source>
        <dbReference type="Google" id="ProtNLM"/>
    </source>
</evidence>
<dbReference type="EMBL" id="AFNU02000006">
    <property type="protein sequence ID" value="ERJ11943.1"/>
    <property type="molecule type" value="Genomic_DNA"/>
</dbReference>
<feature type="region of interest" description="Disordered" evidence="1">
    <location>
        <begin position="100"/>
        <end position="121"/>
    </location>
</feature>
<dbReference type="Pfam" id="PF12788">
    <property type="entry name" value="YmaF"/>
    <property type="match status" value="1"/>
</dbReference>
<dbReference type="STRING" id="1033810.HLPCO_001857"/>
<accession>U2E9Z2</accession>
<organism evidence="2 3">
    <name type="scientific">Haloplasma contractile SSD-17B</name>
    <dbReference type="NCBI Taxonomy" id="1033810"/>
    <lineage>
        <taxon>Bacteria</taxon>
        <taxon>Bacillati</taxon>
        <taxon>Mycoplasmatota</taxon>
        <taxon>Mollicutes</taxon>
        <taxon>Haloplasmatales</taxon>
        <taxon>Haloplasmataceae</taxon>
        <taxon>Haloplasma</taxon>
    </lineage>
</organism>
<dbReference type="InterPro" id="IPR024307">
    <property type="entry name" value="YmaF"/>
</dbReference>
<comment type="caution">
    <text evidence="2">The sequence shown here is derived from an EMBL/GenBank/DDBJ whole genome shotgun (WGS) entry which is preliminary data.</text>
</comment>
<dbReference type="AlphaFoldDB" id="U2E9Z2"/>
<dbReference type="InParanoid" id="U2E9Z2"/>
<dbReference type="Proteomes" id="UP000005707">
    <property type="component" value="Unassembled WGS sequence"/>
</dbReference>
<dbReference type="RefSeq" id="WP_008827157.1">
    <property type="nucleotide sequence ID" value="NZ_AFNU02000006.1"/>
</dbReference>
<protein>
    <recommendedName>
        <fullName evidence="4">YmaF family protein</fullName>
    </recommendedName>
</protein>
<dbReference type="OrthoDB" id="1682334at2"/>
<name>U2E9Z2_9MOLU</name>
<evidence type="ECO:0000256" key="1">
    <source>
        <dbReference type="SAM" id="MobiDB-lite"/>
    </source>
</evidence>
<reference evidence="2 3" key="2">
    <citation type="journal article" date="2013" name="PLoS ONE">
        <title>INDIGO - INtegrated Data Warehouse of MIcrobial GenOmes with Examples from the Red Sea Extremophiles.</title>
        <authorList>
            <person name="Alam I."/>
            <person name="Antunes A."/>
            <person name="Kamau A.A."/>
            <person name="Ba Alawi W."/>
            <person name="Kalkatawi M."/>
            <person name="Stingl U."/>
            <person name="Bajic V.B."/>
        </authorList>
    </citation>
    <scope>NUCLEOTIDE SEQUENCE [LARGE SCALE GENOMIC DNA]</scope>
    <source>
        <strain evidence="2 3">SSD-17B</strain>
    </source>
</reference>
<gene>
    <name evidence="2" type="ORF">HLPCO_001857</name>
</gene>
<sequence length="121" mass="13899">MRKESLYRFHDDVHSHEVEIRFNNGDSVHDHRMTGATSYDLGHEHKYDTSTDMSANVTGHTHQYFGVTTVDAKHQHEMRGQTGPAIYNSNGSHYHEYIGETSTNGSRPHVHQYMGKTKSRK</sequence>
<evidence type="ECO:0000313" key="2">
    <source>
        <dbReference type="EMBL" id="ERJ11943.1"/>
    </source>
</evidence>